<keyword evidence="2" id="KW-1185">Reference proteome</keyword>
<evidence type="ECO:0000313" key="2">
    <source>
        <dbReference type="Proteomes" id="UP001362999"/>
    </source>
</evidence>
<reference evidence="1 2" key="1">
    <citation type="journal article" date="2024" name="J Genomics">
        <title>Draft genome sequencing and assembly of Favolaschia claudopus CIRM-BRFM 2984 isolated from oak limbs.</title>
        <authorList>
            <person name="Navarro D."/>
            <person name="Drula E."/>
            <person name="Chaduli D."/>
            <person name="Cazenave R."/>
            <person name="Ahrendt S."/>
            <person name="Wang J."/>
            <person name="Lipzen A."/>
            <person name="Daum C."/>
            <person name="Barry K."/>
            <person name="Grigoriev I.V."/>
            <person name="Favel A."/>
            <person name="Rosso M.N."/>
            <person name="Martin F."/>
        </authorList>
    </citation>
    <scope>NUCLEOTIDE SEQUENCE [LARGE SCALE GENOMIC DNA]</scope>
    <source>
        <strain evidence="1 2">CIRM-BRFM 2984</strain>
    </source>
</reference>
<feature type="non-terminal residue" evidence="1">
    <location>
        <position position="482"/>
    </location>
</feature>
<evidence type="ECO:0000313" key="1">
    <source>
        <dbReference type="EMBL" id="KAK6971388.1"/>
    </source>
</evidence>
<name>A0AAV9Z476_9AGAR</name>
<comment type="caution">
    <text evidence="1">The sequence shown here is derived from an EMBL/GenBank/DDBJ whole genome shotgun (WGS) entry which is preliminary data.</text>
</comment>
<dbReference type="Proteomes" id="UP001362999">
    <property type="component" value="Unassembled WGS sequence"/>
</dbReference>
<sequence>MDSKSFSTYRLRSGHGYGDKPAYMHLGFSHRLEGMKLFKARVVELGDKRWMLWSPNSSQDPFYPGGAEPLVSGFTAAELEQRRCDGHCGRFDAGQNPQPYAKELPWLGFIKRDGEIVRGIAEHHSILSVWVDAEEGGKVDDIHVSDLQLRNQELESLIEHFLPQLQGPHSSLRSRRPIGPRQQDLDRLKEIRSFEEALDVLAGIHRGIKEEQAWYTLARLRVESSTERVNSSKFEATPPADDAYLGAWVNGVERATVEWLLHVARLPCFIISEVPSGVIVGRTFPSFVESTEAERLCDPRNEFDQVATNAKSGFTANEIPAYPMDAPSFHVLERVRSSVYWQAELPLICEVPFLKAGLCSVERILAGVRPPKIAAKADAKGSWSVFREVDSEWDEPDVGPMMRLEGTKKRGKADTEGDEEVWYDRHLKRKLIISSLPPLPSVLRNMDSQFGRPAPTWPFGARSNEKWVMHSPSLWMYPTEEP</sequence>
<dbReference type="EMBL" id="JAWWNJ010000213">
    <property type="protein sequence ID" value="KAK6971388.1"/>
    <property type="molecule type" value="Genomic_DNA"/>
</dbReference>
<proteinExistence type="predicted"/>
<gene>
    <name evidence="1" type="ORF">R3P38DRAFT_3497530</name>
</gene>
<protein>
    <submittedName>
        <fullName evidence="1">Uncharacterized protein</fullName>
    </submittedName>
</protein>
<accession>A0AAV9Z476</accession>
<organism evidence="1 2">
    <name type="scientific">Favolaschia claudopus</name>
    <dbReference type="NCBI Taxonomy" id="2862362"/>
    <lineage>
        <taxon>Eukaryota</taxon>
        <taxon>Fungi</taxon>
        <taxon>Dikarya</taxon>
        <taxon>Basidiomycota</taxon>
        <taxon>Agaricomycotina</taxon>
        <taxon>Agaricomycetes</taxon>
        <taxon>Agaricomycetidae</taxon>
        <taxon>Agaricales</taxon>
        <taxon>Marasmiineae</taxon>
        <taxon>Mycenaceae</taxon>
        <taxon>Favolaschia</taxon>
    </lineage>
</organism>
<dbReference type="AlphaFoldDB" id="A0AAV9Z476"/>